<reference evidence="4" key="1">
    <citation type="journal article" date="2021" name="PeerJ">
        <title>Extensive microbial diversity within the chicken gut microbiome revealed by metagenomics and culture.</title>
        <authorList>
            <person name="Gilroy R."/>
            <person name="Ravi A."/>
            <person name="Getino M."/>
            <person name="Pursley I."/>
            <person name="Horton D.L."/>
            <person name="Alikhan N.F."/>
            <person name="Baker D."/>
            <person name="Gharbi K."/>
            <person name="Hall N."/>
            <person name="Watson M."/>
            <person name="Adriaenssens E.M."/>
            <person name="Foster-Nyarko E."/>
            <person name="Jarju S."/>
            <person name="Secka A."/>
            <person name="Antonio M."/>
            <person name="Oren A."/>
            <person name="Chaudhuri R.R."/>
            <person name="La Ragione R."/>
            <person name="Hildebrand F."/>
            <person name="Pallen M.J."/>
        </authorList>
    </citation>
    <scope>NUCLEOTIDE SEQUENCE</scope>
    <source>
        <strain evidence="4">CHK187-11901</strain>
    </source>
</reference>
<proteinExistence type="predicted"/>
<dbReference type="Pfam" id="PF03358">
    <property type="entry name" value="FMN_red"/>
    <property type="match status" value="1"/>
</dbReference>
<evidence type="ECO:0000313" key="4">
    <source>
        <dbReference type="EMBL" id="HJC37276.1"/>
    </source>
</evidence>
<keyword evidence="2" id="KW-0288">FMN</keyword>
<comment type="caution">
    <text evidence="4">The sequence shown here is derived from an EMBL/GenBank/DDBJ whole genome shotgun (WGS) entry which is preliminary data.</text>
</comment>
<dbReference type="GO" id="GO:0016491">
    <property type="term" value="F:oxidoreductase activity"/>
    <property type="evidence" value="ECO:0007669"/>
    <property type="project" value="InterPro"/>
</dbReference>
<accession>A0A9D2SX12</accession>
<evidence type="ECO:0000259" key="3">
    <source>
        <dbReference type="Pfam" id="PF03358"/>
    </source>
</evidence>
<sequence>MKDILILSASPRKNGNSDVLCHQFMKGAQAAGHHVELISLYERDTAFCRACYACFDSGHCVIRDDMEEILDKMQRADVIVIATPTYFYAMNGKLKTVIDRFLPRWQDLGGHEVYLIITGHDGRDGLKLVETELTRIFSGLGNEIKGCIWGERVWQKGEVENTRAMQEAYQAGYGV</sequence>
<dbReference type="Gene3D" id="3.40.50.360">
    <property type="match status" value="1"/>
</dbReference>
<dbReference type="PANTHER" id="PTHR43278">
    <property type="entry name" value="NAD(P)H-DEPENDENT FMN-CONTAINING OXIDOREDUCTASE YWQN-RELATED"/>
    <property type="match status" value="1"/>
</dbReference>
<dbReference type="PANTHER" id="PTHR43278:SF4">
    <property type="entry name" value="NAD(P)H-DEPENDENT FMN-CONTAINING OXIDOREDUCTASE YWQN-RELATED"/>
    <property type="match status" value="1"/>
</dbReference>
<evidence type="ECO:0000256" key="1">
    <source>
        <dbReference type="ARBA" id="ARBA00022630"/>
    </source>
</evidence>
<organism evidence="4 5">
    <name type="scientific">Candidatus Merdibacter merdavium</name>
    <dbReference type="NCBI Taxonomy" id="2838692"/>
    <lineage>
        <taxon>Bacteria</taxon>
        <taxon>Bacillati</taxon>
        <taxon>Bacillota</taxon>
        <taxon>Erysipelotrichia</taxon>
        <taxon>Erysipelotrichales</taxon>
        <taxon>Erysipelotrichaceae</taxon>
        <taxon>Merdibacter</taxon>
    </lineage>
</organism>
<dbReference type="Proteomes" id="UP000823896">
    <property type="component" value="Unassembled WGS sequence"/>
</dbReference>
<protein>
    <submittedName>
        <fullName evidence="4">Flavodoxin family protein</fullName>
    </submittedName>
</protein>
<dbReference type="AlphaFoldDB" id="A0A9D2SX12"/>
<evidence type="ECO:0000313" key="5">
    <source>
        <dbReference type="Proteomes" id="UP000823896"/>
    </source>
</evidence>
<dbReference type="SUPFAM" id="SSF52218">
    <property type="entry name" value="Flavoproteins"/>
    <property type="match status" value="1"/>
</dbReference>
<feature type="domain" description="NADPH-dependent FMN reductase-like" evidence="3">
    <location>
        <begin position="4"/>
        <end position="138"/>
    </location>
</feature>
<dbReference type="InterPro" id="IPR005025">
    <property type="entry name" value="FMN_Rdtase-like_dom"/>
</dbReference>
<keyword evidence="1" id="KW-0285">Flavoprotein</keyword>
<gene>
    <name evidence="4" type="ORF">H9702_09155</name>
</gene>
<reference evidence="4" key="2">
    <citation type="submission" date="2021-04" db="EMBL/GenBank/DDBJ databases">
        <authorList>
            <person name="Gilroy R."/>
        </authorList>
    </citation>
    <scope>NUCLEOTIDE SEQUENCE</scope>
    <source>
        <strain evidence="4">CHK187-11901</strain>
    </source>
</reference>
<dbReference type="EMBL" id="DWWM01000056">
    <property type="protein sequence ID" value="HJC37276.1"/>
    <property type="molecule type" value="Genomic_DNA"/>
</dbReference>
<dbReference type="InterPro" id="IPR029039">
    <property type="entry name" value="Flavoprotein-like_sf"/>
</dbReference>
<evidence type="ECO:0000256" key="2">
    <source>
        <dbReference type="ARBA" id="ARBA00022643"/>
    </source>
</evidence>
<name>A0A9D2SX12_9FIRM</name>
<dbReference type="InterPro" id="IPR051796">
    <property type="entry name" value="ISF_SsuE-like"/>
</dbReference>